<reference evidence="1 2" key="1">
    <citation type="submission" date="2020-02" db="EMBL/GenBank/DDBJ databases">
        <authorList>
            <person name="Chen W.-M."/>
        </authorList>
    </citation>
    <scope>NUCLEOTIDE SEQUENCE [LARGE SCALE GENOMIC DNA]</scope>
    <source>
        <strain evidence="1 2">KMS-5</strain>
    </source>
</reference>
<proteinExistence type="predicted"/>
<dbReference type="EMBL" id="JAAIVJ010000002">
    <property type="protein sequence ID" value="NEY89625.1"/>
    <property type="molecule type" value="Genomic_DNA"/>
</dbReference>
<name>A0A6M0QQ69_9RHOB</name>
<sequence>MTHLAPFPCDPLLWQRFLSACDSRDETPGAVLRDLVRLEVQRIERRTARSDDVIDEQLLGRLRLLVAEALFASGNWGQMQAALRARGLQYVAAGGGLNLIDPETGEVLCKGSQVGPGYQDLVRRFGAGFPGHPRPGLAALAMASVQPRPSARST</sequence>
<evidence type="ECO:0000313" key="2">
    <source>
        <dbReference type="Proteomes" id="UP000477782"/>
    </source>
</evidence>
<gene>
    <name evidence="1" type="ORF">G4Z14_04880</name>
</gene>
<evidence type="ECO:0000313" key="1">
    <source>
        <dbReference type="EMBL" id="NEY89625.1"/>
    </source>
</evidence>
<accession>A0A6M0QQ69</accession>
<organism evidence="1 2">
    <name type="scientific">Tabrizicola oligotrophica</name>
    <dbReference type="NCBI Taxonomy" id="2710650"/>
    <lineage>
        <taxon>Bacteria</taxon>
        <taxon>Pseudomonadati</taxon>
        <taxon>Pseudomonadota</taxon>
        <taxon>Alphaproteobacteria</taxon>
        <taxon>Rhodobacterales</taxon>
        <taxon>Paracoccaceae</taxon>
        <taxon>Tabrizicola</taxon>
    </lineage>
</organism>
<comment type="caution">
    <text evidence="1">The sequence shown here is derived from an EMBL/GenBank/DDBJ whole genome shotgun (WGS) entry which is preliminary data.</text>
</comment>
<dbReference type="Proteomes" id="UP000477782">
    <property type="component" value="Unassembled WGS sequence"/>
</dbReference>
<keyword evidence="2" id="KW-1185">Reference proteome</keyword>
<protein>
    <submittedName>
        <fullName evidence="1">Uncharacterized protein</fullName>
    </submittedName>
</protein>
<dbReference type="AlphaFoldDB" id="A0A6M0QQ69"/>
<dbReference type="RefSeq" id="WP_164623521.1">
    <property type="nucleotide sequence ID" value="NZ_JAAIVJ010000002.1"/>
</dbReference>